<keyword evidence="2" id="KW-1185">Reference proteome</keyword>
<accession>A0A212EQI0</accession>
<organism evidence="1 2">
    <name type="scientific">Danaus plexippus plexippus</name>
    <dbReference type="NCBI Taxonomy" id="278856"/>
    <lineage>
        <taxon>Eukaryota</taxon>
        <taxon>Metazoa</taxon>
        <taxon>Ecdysozoa</taxon>
        <taxon>Arthropoda</taxon>
        <taxon>Hexapoda</taxon>
        <taxon>Insecta</taxon>
        <taxon>Pterygota</taxon>
        <taxon>Neoptera</taxon>
        <taxon>Endopterygota</taxon>
        <taxon>Lepidoptera</taxon>
        <taxon>Glossata</taxon>
        <taxon>Ditrysia</taxon>
        <taxon>Papilionoidea</taxon>
        <taxon>Nymphalidae</taxon>
        <taxon>Danainae</taxon>
        <taxon>Danaini</taxon>
        <taxon>Danaina</taxon>
        <taxon>Danaus</taxon>
        <taxon>Danaus</taxon>
    </lineage>
</organism>
<evidence type="ECO:0000313" key="1">
    <source>
        <dbReference type="EMBL" id="OWR43729.1"/>
    </source>
</evidence>
<proteinExistence type="predicted"/>
<dbReference type="EMBL" id="AGBW02013269">
    <property type="protein sequence ID" value="OWR43729.1"/>
    <property type="molecule type" value="Genomic_DNA"/>
</dbReference>
<reference evidence="1 2" key="1">
    <citation type="journal article" date="2011" name="Cell">
        <title>The monarch butterfly genome yields insights into long-distance migration.</title>
        <authorList>
            <person name="Zhan S."/>
            <person name="Merlin C."/>
            <person name="Boore J.L."/>
            <person name="Reppert S.M."/>
        </authorList>
    </citation>
    <scope>NUCLEOTIDE SEQUENCE [LARGE SCALE GENOMIC DNA]</scope>
    <source>
        <strain evidence="1">F-2</strain>
    </source>
</reference>
<name>A0A212EQI0_DANPL</name>
<gene>
    <name evidence="1" type="ORF">KGM_203396</name>
</gene>
<evidence type="ECO:0000313" key="2">
    <source>
        <dbReference type="Proteomes" id="UP000007151"/>
    </source>
</evidence>
<protein>
    <submittedName>
        <fullName evidence="1">Uncharacterized protein</fullName>
    </submittedName>
</protein>
<sequence>MESIYVVRVCLTDLFLTVEREDIVKFLWGRRGAVDCAGLDAGCEVRGRRVPAATAVAASVTTSQHLYIAGPGRSRNDRVSRLRVTDLPICRYLRRTPSLLLFTLQQPSAPHYDESEGFHCFSHSQPLHRASQPVVPILTQIAIMSFHNDMLAA</sequence>
<dbReference type="KEGG" id="dpl:KGM_203396"/>
<dbReference type="Proteomes" id="UP000007151">
    <property type="component" value="Unassembled WGS sequence"/>
</dbReference>
<comment type="caution">
    <text evidence="1">The sequence shown here is derived from an EMBL/GenBank/DDBJ whole genome shotgun (WGS) entry which is preliminary data.</text>
</comment>
<dbReference type="InParanoid" id="A0A212EQI0"/>
<dbReference type="AlphaFoldDB" id="A0A212EQI0"/>